<sequence length="101" mass="10446">MISTRRIVAAVGLAVGVTGLAAPLANAADAGAPHTGQINPMTTLDSLALSDIPAEHQAQMPRVSDQLRPLNQVNGLQRLNELHQLTDLVAPVTGLLPAVEA</sequence>
<evidence type="ECO:0008006" key="4">
    <source>
        <dbReference type="Google" id="ProtNLM"/>
    </source>
</evidence>
<dbReference type="AlphaFoldDB" id="A0A233S5S0"/>
<feature type="chain" id="PRO_5012195560" description="Secreted protein" evidence="1">
    <location>
        <begin position="28"/>
        <end position="101"/>
    </location>
</feature>
<organism evidence="2 3">
    <name type="scientific">Streptomyces diastatochromogenes</name>
    <dbReference type="NCBI Taxonomy" id="42236"/>
    <lineage>
        <taxon>Bacteria</taxon>
        <taxon>Bacillati</taxon>
        <taxon>Actinomycetota</taxon>
        <taxon>Actinomycetes</taxon>
        <taxon>Kitasatosporales</taxon>
        <taxon>Streptomycetaceae</taxon>
        <taxon>Streptomyces</taxon>
    </lineage>
</organism>
<proteinExistence type="predicted"/>
<evidence type="ECO:0000313" key="3">
    <source>
        <dbReference type="Proteomes" id="UP000215483"/>
    </source>
</evidence>
<dbReference type="RefSeq" id="WP_094220328.1">
    <property type="nucleotide sequence ID" value="NZ_MCGQ01000033.1"/>
</dbReference>
<keyword evidence="1" id="KW-0732">Signal</keyword>
<feature type="signal peptide" evidence="1">
    <location>
        <begin position="1"/>
        <end position="27"/>
    </location>
</feature>
<name>A0A233S5S0_STRDA</name>
<gene>
    <name evidence="2" type="ORF">BEK98_31815</name>
</gene>
<keyword evidence="3" id="KW-1185">Reference proteome</keyword>
<accession>A0A233S5S0</accession>
<comment type="caution">
    <text evidence="2">The sequence shown here is derived from an EMBL/GenBank/DDBJ whole genome shotgun (WGS) entry which is preliminary data.</text>
</comment>
<dbReference type="EMBL" id="MCGQ01000033">
    <property type="protein sequence ID" value="OXY90914.1"/>
    <property type="molecule type" value="Genomic_DNA"/>
</dbReference>
<protein>
    <recommendedName>
        <fullName evidence="4">Secreted protein</fullName>
    </recommendedName>
</protein>
<evidence type="ECO:0000313" key="2">
    <source>
        <dbReference type="EMBL" id="OXY90914.1"/>
    </source>
</evidence>
<dbReference type="Proteomes" id="UP000215483">
    <property type="component" value="Unassembled WGS sequence"/>
</dbReference>
<dbReference type="OrthoDB" id="4303023at2"/>
<evidence type="ECO:0000256" key="1">
    <source>
        <dbReference type="SAM" id="SignalP"/>
    </source>
</evidence>
<reference evidence="2 3" key="1">
    <citation type="submission" date="2016-07" db="EMBL/GenBank/DDBJ databases">
        <title>Draft genome of Streptomyces diastatochromogenes.</title>
        <authorList>
            <person name="Podduturi R."/>
            <person name="Lukassen M.B."/>
            <person name="Clausen N."/>
            <person name="Nielsen J.L."/>
            <person name="Jorgensen N.O."/>
        </authorList>
    </citation>
    <scope>NUCLEOTIDE SEQUENCE [LARGE SCALE GENOMIC DNA]</scope>
    <source>
        <strain evidence="2 3">DSM 40608</strain>
    </source>
</reference>